<reference evidence="3" key="1">
    <citation type="submission" date="2022-03" db="EMBL/GenBank/DDBJ databases">
        <authorList>
            <person name="Martin H S."/>
        </authorList>
    </citation>
    <scope>NUCLEOTIDE SEQUENCE [LARGE SCALE GENOMIC DNA]</scope>
</reference>
<feature type="coiled-coil region" evidence="1">
    <location>
        <begin position="187"/>
        <end position="224"/>
    </location>
</feature>
<sequence>MFGFRTPAKSAENESKIRTPPSGGERAGPSPKTKGANISVRRSIGEWEQERRGEEANMERQGTRQTAAAARPKRMALSQPVKATTSEKPLEGEDENNLPSAEPHKKRDRVAEARASLHKAKLHLNNSRNLKTDIKLEVMQAVEKLYSLVKEAELERTTEKEKGYRCDRQETLMDNSEKMETKDIRKNEEEGKLLQKLEEHSKLLEENRKEMERLRELVKERGNNEERASYANVAAGRQPLRNTAVHAVAIYSTGQTDMTNN</sequence>
<gene>
    <name evidence="3" type="ORF">IPOD504_LOCUS17692</name>
</gene>
<organism evidence="3 4">
    <name type="scientific">Iphiclides podalirius</name>
    <name type="common">scarce swallowtail</name>
    <dbReference type="NCBI Taxonomy" id="110791"/>
    <lineage>
        <taxon>Eukaryota</taxon>
        <taxon>Metazoa</taxon>
        <taxon>Ecdysozoa</taxon>
        <taxon>Arthropoda</taxon>
        <taxon>Hexapoda</taxon>
        <taxon>Insecta</taxon>
        <taxon>Pterygota</taxon>
        <taxon>Neoptera</taxon>
        <taxon>Endopterygota</taxon>
        <taxon>Lepidoptera</taxon>
        <taxon>Glossata</taxon>
        <taxon>Ditrysia</taxon>
        <taxon>Papilionoidea</taxon>
        <taxon>Papilionidae</taxon>
        <taxon>Papilioninae</taxon>
        <taxon>Iphiclides</taxon>
    </lineage>
</organism>
<comment type="caution">
    <text evidence="3">The sequence shown here is derived from an EMBL/GenBank/DDBJ whole genome shotgun (WGS) entry which is preliminary data.</text>
</comment>
<keyword evidence="4" id="KW-1185">Reference proteome</keyword>
<accession>A0ABN8JBA9</accession>
<evidence type="ECO:0000313" key="3">
    <source>
        <dbReference type="EMBL" id="CAH2079297.1"/>
    </source>
</evidence>
<protein>
    <submittedName>
        <fullName evidence="3">Uncharacterized protein</fullName>
    </submittedName>
</protein>
<evidence type="ECO:0000313" key="4">
    <source>
        <dbReference type="Proteomes" id="UP000837857"/>
    </source>
</evidence>
<evidence type="ECO:0000256" key="1">
    <source>
        <dbReference type="SAM" id="Coils"/>
    </source>
</evidence>
<evidence type="ECO:0000256" key="2">
    <source>
        <dbReference type="SAM" id="MobiDB-lite"/>
    </source>
</evidence>
<feature type="compositionally biased region" description="Basic and acidic residues" evidence="2">
    <location>
        <begin position="102"/>
        <end position="112"/>
    </location>
</feature>
<keyword evidence="1" id="KW-0175">Coiled coil</keyword>
<feature type="non-terminal residue" evidence="3">
    <location>
        <position position="261"/>
    </location>
</feature>
<dbReference type="Proteomes" id="UP000837857">
    <property type="component" value="Unassembled WGS sequence"/>
</dbReference>
<feature type="region of interest" description="Disordered" evidence="2">
    <location>
        <begin position="1"/>
        <end position="112"/>
    </location>
</feature>
<dbReference type="EMBL" id="CAKOGK010000040">
    <property type="protein sequence ID" value="CAH2079297.1"/>
    <property type="molecule type" value="Genomic_DNA"/>
</dbReference>
<proteinExistence type="predicted"/>
<name>A0ABN8JBA9_9NEOP</name>
<feature type="compositionally biased region" description="Basic and acidic residues" evidence="2">
    <location>
        <begin position="43"/>
        <end position="62"/>
    </location>
</feature>